<comment type="caution">
    <text evidence="2">The sequence shown here is derived from an EMBL/GenBank/DDBJ whole genome shotgun (WGS) entry which is preliminary data.</text>
</comment>
<keyword evidence="3" id="KW-1185">Reference proteome</keyword>
<dbReference type="Proteomes" id="UP001149140">
    <property type="component" value="Unassembled WGS sequence"/>
</dbReference>
<dbReference type="InterPro" id="IPR015947">
    <property type="entry name" value="PUA-like_sf"/>
</dbReference>
<dbReference type="Pfam" id="PF02190">
    <property type="entry name" value="LON_substr_bdg"/>
    <property type="match status" value="1"/>
</dbReference>
<evidence type="ECO:0000313" key="3">
    <source>
        <dbReference type="Proteomes" id="UP001149140"/>
    </source>
</evidence>
<evidence type="ECO:0000259" key="1">
    <source>
        <dbReference type="SMART" id="SM00464"/>
    </source>
</evidence>
<dbReference type="InterPro" id="IPR046336">
    <property type="entry name" value="Lon_prtase_N_sf"/>
</dbReference>
<evidence type="ECO:0000313" key="2">
    <source>
        <dbReference type="EMBL" id="MDA0164523.1"/>
    </source>
</evidence>
<dbReference type="InterPro" id="IPR003111">
    <property type="entry name" value="Lon_prtase_N"/>
</dbReference>
<proteinExistence type="predicted"/>
<dbReference type="PANTHER" id="PTHR46732:SF8">
    <property type="entry name" value="ATP-DEPENDENT PROTEASE LA (LON) DOMAIN PROTEIN"/>
    <property type="match status" value="1"/>
</dbReference>
<organism evidence="2 3">
    <name type="scientific">Solirubrobacter ginsenosidimutans</name>
    <dbReference type="NCBI Taxonomy" id="490573"/>
    <lineage>
        <taxon>Bacteria</taxon>
        <taxon>Bacillati</taxon>
        <taxon>Actinomycetota</taxon>
        <taxon>Thermoleophilia</taxon>
        <taxon>Solirubrobacterales</taxon>
        <taxon>Solirubrobacteraceae</taxon>
        <taxon>Solirubrobacter</taxon>
    </lineage>
</organism>
<gene>
    <name evidence="2" type="ORF">OM076_29905</name>
</gene>
<dbReference type="SMART" id="SM00464">
    <property type="entry name" value="LON"/>
    <property type="match status" value="1"/>
</dbReference>
<dbReference type="Gene3D" id="2.30.130.40">
    <property type="entry name" value="LON domain-like"/>
    <property type="match status" value="1"/>
</dbReference>
<protein>
    <submittedName>
        <fullName evidence="2">LON peptidase substrate-binding domain-containing protein</fullName>
    </submittedName>
</protein>
<dbReference type="PANTHER" id="PTHR46732">
    <property type="entry name" value="ATP-DEPENDENT PROTEASE LA (LON) DOMAIN PROTEIN"/>
    <property type="match status" value="1"/>
</dbReference>
<feature type="domain" description="Lon N-terminal" evidence="1">
    <location>
        <begin position="6"/>
        <end position="182"/>
    </location>
</feature>
<dbReference type="SUPFAM" id="SSF88697">
    <property type="entry name" value="PUA domain-like"/>
    <property type="match status" value="1"/>
</dbReference>
<dbReference type="RefSeq" id="WP_270043777.1">
    <property type="nucleotide sequence ID" value="NZ_JAPDOD010000035.1"/>
</dbReference>
<name>A0A9X3MZZ5_9ACTN</name>
<reference evidence="2" key="1">
    <citation type="submission" date="2022-10" db="EMBL/GenBank/DDBJ databases">
        <title>The WGS of Solirubrobacter ginsenosidimutans DSM 21036.</title>
        <authorList>
            <person name="Jiang Z."/>
        </authorList>
    </citation>
    <scope>NUCLEOTIDE SEQUENCE</scope>
    <source>
        <strain evidence="2">DSM 21036</strain>
    </source>
</reference>
<dbReference type="AlphaFoldDB" id="A0A9X3MZZ5"/>
<sequence length="207" mass="22971">MPLVHDFPLFPLGLVALPSELVPLHIFEERYKEMIGRCLEEGSEFGIVWMADDGLRPIGCACEIAEVLERLPDGRINLVARGTRVFRIDNRQDDLPYPAGTIEFLDDRFEDVDPQAAAGAHIAYADLVEQATDKAPEPGEIEAMSAYEMAATVEFGLDAKQGLLDLRSESARMKLVARLCRAAIKRLDFVDRAEARARSNGKVHFTG</sequence>
<accession>A0A9X3MZZ5</accession>
<dbReference type="EMBL" id="JAPDOD010000035">
    <property type="protein sequence ID" value="MDA0164523.1"/>
    <property type="molecule type" value="Genomic_DNA"/>
</dbReference>